<protein>
    <submittedName>
        <fullName evidence="8">Drug/metabolite transporter (DMT)-like permease</fullName>
    </submittedName>
</protein>
<evidence type="ECO:0000259" key="7">
    <source>
        <dbReference type="Pfam" id="PF00892"/>
    </source>
</evidence>
<dbReference type="InterPro" id="IPR000620">
    <property type="entry name" value="EamA_dom"/>
</dbReference>
<keyword evidence="3 6" id="KW-0812">Transmembrane</keyword>
<feature type="transmembrane region" description="Helical" evidence="6">
    <location>
        <begin position="65"/>
        <end position="86"/>
    </location>
</feature>
<gene>
    <name evidence="8" type="ORF">CLV52_0892</name>
</gene>
<proteinExistence type="inferred from homology"/>
<reference evidence="8 9" key="1">
    <citation type="submission" date="2019-03" db="EMBL/GenBank/DDBJ databases">
        <title>Genomic Encyclopedia of Archaeal and Bacterial Type Strains, Phase II (KMG-II): from individual species to whole genera.</title>
        <authorList>
            <person name="Goeker M."/>
        </authorList>
    </citation>
    <scope>NUCLEOTIDE SEQUENCE [LARGE SCALE GENOMIC DNA]</scope>
    <source>
        <strain evidence="8 9">DSM 24782</strain>
    </source>
</reference>
<evidence type="ECO:0000256" key="5">
    <source>
        <dbReference type="ARBA" id="ARBA00023136"/>
    </source>
</evidence>
<evidence type="ECO:0000313" key="9">
    <source>
        <dbReference type="Proteomes" id="UP000295344"/>
    </source>
</evidence>
<dbReference type="Proteomes" id="UP000295344">
    <property type="component" value="Unassembled WGS sequence"/>
</dbReference>
<dbReference type="InterPro" id="IPR050638">
    <property type="entry name" value="AA-Vitamin_Transporters"/>
</dbReference>
<feature type="transmembrane region" description="Helical" evidence="6">
    <location>
        <begin position="149"/>
        <end position="169"/>
    </location>
</feature>
<keyword evidence="9" id="KW-1185">Reference proteome</keyword>
<accession>A0A4R7FR83</accession>
<dbReference type="AlphaFoldDB" id="A0A4R7FR83"/>
<dbReference type="PANTHER" id="PTHR32322:SF9">
    <property type="entry name" value="AMINO-ACID METABOLITE EFFLUX PUMP-RELATED"/>
    <property type="match status" value="1"/>
</dbReference>
<feature type="domain" description="EamA" evidence="7">
    <location>
        <begin position="10"/>
        <end position="138"/>
    </location>
</feature>
<keyword evidence="4 6" id="KW-1133">Transmembrane helix</keyword>
<feature type="transmembrane region" description="Helical" evidence="6">
    <location>
        <begin position="209"/>
        <end position="231"/>
    </location>
</feature>
<feature type="domain" description="EamA" evidence="7">
    <location>
        <begin position="151"/>
        <end position="284"/>
    </location>
</feature>
<evidence type="ECO:0000256" key="4">
    <source>
        <dbReference type="ARBA" id="ARBA00022989"/>
    </source>
</evidence>
<dbReference type="GO" id="GO:0016020">
    <property type="term" value="C:membrane"/>
    <property type="evidence" value="ECO:0007669"/>
    <property type="project" value="UniProtKB-SubCell"/>
</dbReference>
<dbReference type="PANTHER" id="PTHR32322">
    <property type="entry name" value="INNER MEMBRANE TRANSPORTER"/>
    <property type="match status" value="1"/>
</dbReference>
<evidence type="ECO:0000256" key="6">
    <source>
        <dbReference type="SAM" id="Phobius"/>
    </source>
</evidence>
<sequence>MSGRVFGQYVLLALTWGASFLFIKVGLEGLSPAQVVLGRLIAGAVVLFVASTVSRSPLPRQPIVWLHLLVVALLLCVEPFLLFAWAEQHISSGLASIYNATTPLMTMLVSLIALPSERPTRTRFAGLLAGFAGVTIVLGPWQGSGGGELGGQLACLAATACYGIAFVYLRRFVSPRGLAAIPVATVQVGVGAAIMVLLSPMIATGPITLTPSVVLCVLALGVLGTGLAYVWNTNVVAGWGATSASTVTYLTPLVGVALGVVVLGERISWNEPAGAVVVILGIALSQGRLAPLIHRLRSRRKRPATSHDWVI</sequence>
<keyword evidence="5 6" id="KW-0472">Membrane</keyword>
<feature type="transmembrane region" description="Helical" evidence="6">
    <location>
        <begin position="275"/>
        <end position="293"/>
    </location>
</feature>
<comment type="caution">
    <text evidence="8">The sequence shown here is derived from an EMBL/GenBank/DDBJ whole genome shotgun (WGS) entry which is preliminary data.</text>
</comment>
<dbReference type="Pfam" id="PF00892">
    <property type="entry name" value="EamA"/>
    <property type="match status" value="2"/>
</dbReference>
<feature type="transmembrane region" description="Helical" evidence="6">
    <location>
        <begin position="92"/>
        <end position="112"/>
    </location>
</feature>
<comment type="similarity">
    <text evidence="2">Belongs to the EamA transporter family.</text>
</comment>
<dbReference type="InterPro" id="IPR037185">
    <property type="entry name" value="EmrE-like"/>
</dbReference>
<evidence type="ECO:0000313" key="8">
    <source>
        <dbReference type="EMBL" id="TDS80335.1"/>
    </source>
</evidence>
<comment type="subcellular location">
    <subcellularLocation>
        <location evidence="1">Membrane</location>
        <topology evidence="1">Multi-pass membrane protein</topology>
    </subcellularLocation>
</comment>
<feature type="transmembrane region" description="Helical" evidence="6">
    <location>
        <begin position="33"/>
        <end position="53"/>
    </location>
</feature>
<dbReference type="SUPFAM" id="SSF103481">
    <property type="entry name" value="Multidrug resistance efflux transporter EmrE"/>
    <property type="match status" value="2"/>
</dbReference>
<evidence type="ECO:0000256" key="1">
    <source>
        <dbReference type="ARBA" id="ARBA00004141"/>
    </source>
</evidence>
<feature type="transmembrane region" description="Helical" evidence="6">
    <location>
        <begin position="243"/>
        <end position="263"/>
    </location>
</feature>
<evidence type="ECO:0000256" key="2">
    <source>
        <dbReference type="ARBA" id="ARBA00007362"/>
    </source>
</evidence>
<dbReference type="RefSeq" id="WP_133765063.1">
    <property type="nucleotide sequence ID" value="NZ_BAAARP010000001.1"/>
</dbReference>
<feature type="transmembrane region" description="Helical" evidence="6">
    <location>
        <begin position="181"/>
        <end position="203"/>
    </location>
</feature>
<name>A0A4R7FR83_9MICO</name>
<feature type="transmembrane region" description="Helical" evidence="6">
    <location>
        <begin position="124"/>
        <end position="143"/>
    </location>
</feature>
<feature type="transmembrane region" description="Helical" evidence="6">
    <location>
        <begin position="9"/>
        <end position="27"/>
    </location>
</feature>
<dbReference type="EMBL" id="SOAM01000001">
    <property type="protein sequence ID" value="TDS80335.1"/>
    <property type="molecule type" value="Genomic_DNA"/>
</dbReference>
<dbReference type="OrthoDB" id="5242975at2"/>
<evidence type="ECO:0000256" key="3">
    <source>
        <dbReference type="ARBA" id="ARBA00022692"/>
    </source>
</evidence>
<organism evidence="8 9">
    <name type="scientific">Amnibacterium kyonggiense</name>
    <dbReference type="NCBI Taxonomy" id="595671"/>
    <lineage>
        <taxon>Bacteria</taxon>
        <taxon>Bacillati</taxon>
        <taxon>Actinomycetota</taxon>
        <taxon>Actinomycetes</taxon>
        <taxon>Micrococcales</taxon>
        <taxon>Microbacteriaceae</taxon>
        <taxon>Amnibacterium</taxon>
    </lineage>
</organism>